<dbReference type="Proteomes" id="UP000233469">
    <property type="component" value="Unassembled WGS sequence"/>
</dbReference>
<comment type="caution">
    <text evidence="2">The sequence shown here is derived from an EMBL/GenBank/DDBJ whole genome shotgun (WGS) entry which is preliminary data.</text>
</comment>
<sequence>MPSNLNPEGLKPVKIYELTNTAINILIERKLSTLDQAVIKIMDIPYNYDTSMLIKHLAVKTNSNIIDHKEIKKPPKKIPNRNNRGRPILIKPAYKQLIVQFDKKSAYDYFIEENYWSLEIENFVVRILPGNQNDAEFKKRTSKYYKITGLPLNTTAMDLNPLIKYIYGRTCTFTQTTKLSTMKNAYIYVSPNNYPEDATGGASLEFEGYKIYTMPGHLTGKTCNICGSPLHATNVCDDKNFKTDNNNRKFFNKRFIDRKEEKITINETHKNRYNHVITLNSNKRNQQTKSPHNNYVQPQSTDQSNNSRSRSLLYPRHNRPQHNNAHSNISNNYKNNNTHTNTHPNIQNSPQDDNSSKRITQLEKQVQTLLQNIKTLEEVNSYVDKRLSHI</sequence>
<reference evidence="2 3" key="2">
    <citation type="submission" date="2017-10" db="EMBL/GenBank/DDBJ databases">
        <title>Extensive intraspecific genome diversity in a model arbuscular mycorrhizal fungus.</title>
        <authorList>
            <person name="Chen E.C.H."/>
            <person name="Morin E."/>
            <person name="Baudet D."/>
            <person name="Noel J."/>
            <person name="Ndikumana S."/>
            <person name="Charron P."/>
            <person name="St-Onge C."/>
            <person name="Giorgi J."/>
            <person name="Grigoriev I.V."/>
            <person name="Roux C."/>
            <person name="Martin F.M."/>
            <person name="Corradi N."/>
        </authorList>
    </citation>
    <scope>NUCLEOTIDE SEQUENCE [LARGE SCALE GENOMIC DNA]</scope>
    <source>
        <strain evidence="2 3">C2</strain>
    </source>
</reference>
<reference evidence="2 3" key="1">
    <citation type="submission" date="2016-04" db="EMBL/GenBank/DDBJ databases">
        <title>Genome analyses suggest a sexual origin of heterokaryosis in a supposedly ancient asexual fungus.</title>
        <authorList>
            <person name="Ropars J."/>
            <person name="Sedzielewska K."/>
            <person name="Noel J."/>
            <person name="Charron P."/>
            <person name="Farinelli L."/>
            <person name="Marton T."/>
            <person name="Kruger M."/>
            <person name="Pelin A."/>
            <person name="Brachmann A."/>
            <person name="Corradi N."/>
        </authorList>
    </citation>
    <scope>NUCLEOTIDE SEQUENCE [LARGE SCALE GENOMIC DNA]</scope>
    <source>
        <strain evidence="2 3">C2</strain>
    </source>
</reference>
<protein>
    <submittedName>
        <fullName evidence="2">Uncharacterized protein</fullName>
    </submittedName>
</protein>
<feature type="region of interest" description="Disordered" evidence="1">
    <location>
        <begin position="282"/>
        <end position="356"/>
    </location>
</feature>
<accession>A0A2N1NA09</accession>
<evidence type="ECO:0000256" key="1">
    <source>
        <dbReference type="SAM" id="MobiDB-lite"/>
    </source>
</evidence>
<evidence type="ECO:0000313" key="3">
    <source>
        <dbReference type="Proteomes" id="UP000233469"/>
    </source>
</evidence>
<proteinExistence type="predicted"/>
<feature type="compositionally biased region" description="Polar residues" evidence="1">
    <location>
        <begin position="282"/>
        <end position="310"/>
    </location>
</feature>
<name>A0A2N1NA09_9GLOM</name>
<dbReference type="VEuPathDB" id="FungiDB:RhiirA1_458659"/>
<dbReference type="AlphaFoldDB" id="A0A2N1NA09"/>
<dbReference type="EMBL" id="LLXL01000583">
    <property type="protein sequence ID" value="PKK70747.1"/>
    <property type="molecule type" value="Genomic_DNA"/>
</dbReference>
<dbReference type="VEuPathDB" id="FungiDB:FUN_011734"/>
<feature type="compositionally biased region" description="Low complexity" evidence="1">
    <location>
        <begin position="322"/>
        <end position="348"/>
    </location>
</feature>
<gene>
    <name evidence="2" type="ORF">RhiirC2_779291</name>
</gene>
<organism evidence="2 3">
    <name type="scientific">Rhizophagus irregularis</name>
    <dbReference type="NCBI Taxonomy" id="588596"/>
    <lineage>
        <taxon>Eukaryota</taxon>
        <taxon>Fungi</taxon>
        <taxon>Fungi incertae sedis</taxon>
        <taxon>Mucoromycota</taxon>
        <taxon>Glomeromycotina</taxon>
        <taxon>Glomeromycetes</taxon>
        <taxon>Glomerales</taxon>
        <taxon>Glomeraceae</taxon>
        <taxon>Rhizophagus</taxon>
    </lineage>
</organism>
<evidence type="ECO:0000313" key="2">
    <source>
        <dbReference type="EMBL" id="PKK70747.1"/>
    </source>
</evidence>